<keyword evidence="1" id="KW-0732">Signal</keyword>
<feature type="chain" id="PRO_5006879364" description="Neurotransmitter-gated ion-channel ligand-binding domain-containing protein" evidence="1">
    <location>
        <begin position="24"/>
        <end position="238"/>
    </location>
</feature>
<proteinExistence type="predicted"/>
<dbReference type="GO" id="GO:0016020">
    <property type="term" value="C:membrane"/>
    <property type="evidence" value="ECO:0007669"/>
    <property type="project" value="InterPro"/>
</dbReference>
<dbReference type="SUPFAM" id="SSF63712">
    <property type="entry name" value="Nicotinic receptor ligand binding domain-like"/>
    <property type="match status" value="1"/>
</dbReference>
<dbReference type="Proteomes" id="UP000055024">
    <property type="component" value="Unassembled WGS sequence"/>
</dbReference>
<name>A0A0V1HR99_9BILA</name>
<dbReference type="Pfam" id="PF02931">
    <property type="entry name" value="Neur_chan_LBD"/>
    <property type="match status" value="1"/>
</dbReference>
<evidence type="ECO:0000313" key="4">
    <source>
        <dbReference type="Proteomes" id="UP000055024"/>
    </source>
</evidence>
<dbReference type="InterPro" id="IPR006202">
    <property type="entry name" value="Neur_chan_lig-bd"/>
</dbReference>
<reference evidence="3 4" key="1">
    <citation type="submission" date="2015-01" db="EMBL/GenBank/DDBJ databases">
        <title>Evolution of Trichinella species and genotypes.</title>
        <authorList>
            <person name="Korhonen P.K."/>
            <person name="Edoardo P."/>
            <person name="Giuseppe L.R."/>
            <person name="Gasser R.B."/>
        </authorList>
    </citation>
    <scope>NUCLEOTIDE SEQUENCE [LARGE SCALE GENOMIC DNA]</scope>
    <source>
        <strain evidence="3">ISS1029</strain>
    </source>
</reference>
<organism evidence="3 4">
    <name type="scientific">Trichinella zimbabwensis</name>
    <dbReference type="NCBI Taxonomy" id="268475"/>
    <lineage>
        <taxon>Eukaryota</taxon>
        <taxon>Metazoa</taxon>
        <taxon>Ecdysozoa</taxon>
        <taxon>Nematoda</taxon>
        <taxon>Enoplea</taxon>
        <taxon>Dorylaimia</taxon>
        <taxon>Trichinellida</taxon>
        <taxon>Trichinellidae</taxon>
        <taxon>Trichinella</taxon>
    </lineage>
</organism>
<sequence>MYISSKTQLSIISQALLLLYVSAAMHDKEKQPFAEQALEDRVGGLNTLNELLVDYNYHIRPSVEKNLPLQINVSIHVLNVEWKADKLTLLYSLCQSWHDDRLIFKGYKEIRFPYMKIIWMPDLYITPNGEVRLRQRILTEQPCLLTVQKVVEDDGKLNCTWTAKSYQHNADELQLYLENVVTLNDDLQGRAIVYSSEGFHDTVNTSTGQHYKIEVTYEIDTGITKAVLENALKQLTYK</sequence>
<gene>
    <name evidence="3" type="ORF">T11_5032</name>
</gene>
<dbReference type="InterPro" id="IPR036734">
    <property type="entry name" value="Neur_chan_lig-bd_sf"/>
</dbReference>
<dbReference type="AlphaFoldDB" id="A0A0V1HR99"/>
<dbReference type="GO" id="GO:0005230">
    <property type="term" value="F:extracellular ligand-gated monoatomic ion channel activity"/>
    <property type="evidence" value="ECO:0007669"/>
    <property type="project" value="InterPro"/>
</dbReference>
<dbReference type="STRING" id="268475.A0A0V1HR99"/>
<dbReference type="Gene3D" id="2.70.170.10">
    <property type="entry name" value="Neurotransmitter-gated ion-channel ligand-binding domain"/>
    <property type="match status" value="1"/>
</dbReference>
<accession>A0A0V1HR99</accession>
<comment type="caution">
    <text evidence="3">The sequence shown here is derived from an EMBL/GenBank/DDBJ whole genome shotgun (WGS) entry which is preliminary data.</text>
</comment>
<protein>
    <recommendedName>
        <fullName evidence="2">Neurotransmitter-gated ion-channel ligand-binding domain-containing protein</fullName>
    </recommendedName>
</protein>
<feature type="domain" description="Neurotransmitter-gated ion-channel ligand-binding" evidence="2">
    <location>
        <begin position="48"/>
        <end position="125"/>
    </location>
</feature>
<feature type="signal peptide" evidence="1">
    <location>
        <begin position="1"/>
        <end position="23"/>
    </location>
</feature>
<evidence type="ECO:0000313" key="3">
    <source>
        <dbReference type="EMBL" id="KRZ12784.1"/>
    </source>
</evidence>
<dbReference type="EMBL" id="JYDP01000037">
    <property type="protein sequence ID" value="KRZ12784.1"/>
    <property type="molecule type" value="Genomic_DNA"/>
</dbReference>
<dbReference type="OrthoDB" id="5913212at2759"/>
<evidence type="ECO:0000259" key="2">
    <source>
        <dbReference type="Pfam" id="PF02931"/>
    </source>
</evidence>
<keyword evidence="4" id="KW-1185">Reference proteome</keyword>
<evidence type="ECO:0000256" key="1">
    <source>
        <dbReference type="SAM" id="SignalP"/>
    </source>
</evidence>